<evidence type="ECO:0000256" key="1">
    <source>
        <dbReference type="ARBA" id="ARBA00022574"/>
    </source>
</evidence>
<evidence type="ECO:0008006" key="6">
    <source>
        <dbReference type="Google" id="ProtNLM"/>
    </source>
</evidence>
<feature type="compositionally biased region" description="Gly residues" evidence="3">
    <location>
        <begin position="1238"/>
        <end position="1248"/>
    </location>
</feature>
<organism evidence="4 5">
    <name type="scientific">Plasmodium ovale wallikeri</name>
    <dbReference type="NCBI Taxonomy" id="864142"/>
    <lineage>
        <taxon>Eukaryota</taxon>
        <taxon>Sar</taxon>
        <taxon>Alveolata</taxon>
        <taxon>Apicomplexa</taxon>
        <taxon>Aconoidasida</taxon>
        <taxon>Haemosporida</taxon>
        <taxon>Plasmodiidae</taxon>
        <taxon>Plasmodium</taxon>
        <taxon>Plasmodium (Plasmodium)</taxon>
    </lineage>
</organism>
<evidence type="ECO:0000313" key="5">
    <source>
        <dbReference type="Proteomes" id="UP000078550"/>
    </source>
</evidence>
<feature type="compositionally biased region" description="Gly residues" evidence="3">
    <location>
        <begin position="1178"/>
        <end position="1194"/>
    </location>
</feature>
<dbReference type="InterPro" id="IPR050630">
    <property type="entry name" value="WD_repeat_EMAP"/>
</dbReference>
<protein>
    <recommendedName>
        <fullName evidence="6">WD repeat-containing protein</fullName>
    </recommendedName>
</protein>
<keyword evidence="1" id="KW-0853">WD repeat</keyword>
<gene>
    <name evidence="4" type="ORF">POVWA2_007740</name>
</gene>
<dbReference type="Gene3D" id="2.130.10.10">
    <property type="entry name" value="YVTN repeat-like/Quinoprotein amine dehydrogenase"/>
    <property type="match status" value="2"/>
</dbReference>
<feature type="compositionally biased region" description="Basic and acidic residues" evidence="3">
    <location>
        <begin position="1249"/>
        <end position="1261"/>
    </location>
</feature>
<keyword evidence="2" id="KW-0677">Repeat</keyword>
<sequence>MHLPGAQTIATVCETNAQQNNSLCACARSVKLTIVKTKKKKKKRKEKHFLKHDETSMENRAVYNLSIEKRNVRTIYQDGCTIGQNADIAEGPNLDPRSQKNEKYEVKLNPEYVHGYCAGENNILKFSTKKIVYPFNNLIIIYDLFNKTQSIFSEHVNKVTLIRCKESGKFFLSAEEDRKKIRFLLWDKHSLKVLVNIKIKRKYFLDIDYIRDTDIVLLCRWNGKLILFIFSLTCFQKKKAKLKRQCVCVIKYAGDFYVRRGENVKCTEKKCTGMSNTLSTLERKCVMRRGGIRIGASRAFGKRCGKSDIHTILSAIKRRKRDKEKYLQRSTISLDVSTDEEKEYVKRVNSGDTHFVSVKKWEKGYVSSYYISFANSSHKWKNRNNRLLKNFKIFVDMNQSLCIYNEEHVFVYFLKNYIPHEKLNYKNFKCTTLSHGSMLSPLCRGLHFFSVFSLALFICKLLSPYCSRGEVVADAEMREDKSAGGGEHEKGKEAKNLASELCDVDIRLTAENSTNAANAANVPRGGAYGNFAEGVANECQKLLTDEISAIEVISLLFLQEDDDVNQLLKLQERGDKRGTIKKNRHAKLVEKVKQKKKEPKNAKDKEKNELLSKKYFIVGTKGGIVAIVNFLKPHKIVYLEKICSECILSIFIFQNDISILTRSGILFFMNVSNFSIYKSVDMYEMASINHSPVTSNKDSIMHDKPHKVVKEGNLLNSFGKCRLEKYNNKGKKMGVHMKRNRYGTKERNSHTLYEEKGENSCNNNISQNEEKYKNFVNIQKRYVCAWCSLDMYTLVSGTSLNEIVIYNLVTNEACFIFRKSYKINCFLLQNDDIVYSINNCIYKMSLTHYSDYFMFLAIPNVSVTTFLFFSDDLLMCGTQKGNLYFFSISNGRVKVINKVLKGAFEEERKKLPRNVNGEKRDILFSIEKYLKKSYITTRNCKGKESHGEKIIGLIMNKSKKNLLCVFENGIFLFRLHVTGNEKIDLKFVHFFDISNIVHVRLVSNFDNLFYVVQRSESIGDDGTTSPENGSLRRCLNRGYTYIYHLCSFNAVKIKKSKMNTVYMDILFYNTWYYEFAYYDEEDFVLLENKMMKGKNKCVSLLNSSTFVIYSFDVRKPANCNASLLLQCVRKEVGEKHTLGKIIAPEVCNKKSFSGKVYHLGELKKEKHSADESVQVGSGEVGSGEVGGGEVGSGEVGSDEVGSDEVGSDEVGSDEVGSDEVGSDEVGSDEVGSDEVGSGEVGSGEVGSGEEGRIGGCWDRHGSVKGASMHAPSNERQESEKGGPFVKLRSTRERENYVKCIGNIVNSQNEPLPNNVKFGNKDSFKNYFKLKKKDENVRGKQADIDGGKKKKNVNYTKYKLLRNILQKRKNIEFGNYKTVISENDVKDKGKSHQLQRHTCGVQATDNFVPSFGERGMEEKKFYGLHGKREEGWEVRDQQLVYGVQNSDSYEGFCLEHDRDAYLRKDSQGESVTSYLRTYLGISMFEHSKIEEPAEGALNYECNDENYDYAPFLGKCADNRSSLSENISGGIESIESGRGSCNSPSGYSIIGNKRNALLPREGKVLIPQKELGKTRLTQNGRFVKRNVPNVNCVHGGRGESETIEDNRNARYNGNFASSYNFNGCGTDDARIKSEGLRKSYFHFKDRANQGNERNTHHRKYEQGDKIGCVDVGIKNSIHRKNAHSQFDSGNSFERENNANKFGHIKHGKKMHTNIFVRNIVNEKELVLLRGKDERCSFFNGCKIKVNENVNVRSPHMGNSKFEEYTQNIFRQINDTPGRNTLNGRRHVVERMLMLSGNSMKKCTKTPSENSLRYIL</sequence>
<dbReference type="SUPFAM" id="SSF50978">
    <property type="entry name" value="WD40 repeat-like"/>
    <property type="match status" value="2"/>
</dbReference>
<dbReference type="Proteomes" id="UP000078550">
    <property type="component" value="Unassembled WGS sequence"/>
</dbReference>
<feature type="compositionally biased region" description="Acidic residues" evidence="3">
    <location>
        <begin position="1196"/>
        <end position="1232"/>
    </location>
</feature>
<dbReference type="InterPro" id="IPR036322">
    <property type="entry name" value="WD40_repeat_dom_sf"/>
</dbReference>
<dbReference type="EMBL" id="FLRE01000029">
    <property type="protein sequence ID" value="SBT32091.1"/>
    <property type="molecule type" value="Genomic_DNA"/>
</dbReference>
<name>A0A1A8YL50_PLAOA</name>
<reference evidence="5" key="1">
    <citation type="submission" date="2016-05" db="EMBL/GenBank/DDBJ databases">
        <authorList>
            <person name="Naeem Raeece"/>
        </authorList>
    </citation>
    <scope>NUCLEOTIDE SEQUENCE [LARGE SCALE GENOMIC DNA]</scope>
</reference>
<proteinExistence type="predicted"/>
<dbReference type="PANTHER" id="PTHR13720">
    <property type="entry name" value="WD-40 REPEAT PROTEIN"/>
    <property type="match status" value="1"/>
</dbReference>
<dbReference type="InterPro" id="IPR015943">
    <property type="entry name" value="WD40/YVTN_repeat-like_dom_sf"/>
</dbReference>
<evidence type="ECO:0000313" key="4">
    <source>
        <dbReference type="EMBL" id="SBT32091.1"/>
    </source>
</evidence>
<dbReference type="PANTHER" id="PTHR13720:SF33">
    <property type="entry name" value="HELP DOMAIN-CONTAINING PROTEIN"/>
    <property type="match status" value="1"/>
</dbReference>
<evidence type="ECO:0000256" key="2">
    <source>
        <dbReference type="ARBA" id="ARBA00022737"/>
    </source>
</evidence>
<feature type="region of interest" description="Disordered" evidence="3">
    <location>
        <begin position="1168"/>
        <end position="1284"/>
    </location>
</feature>
<evidence type="ECO:0000256" key="3">
    <source>
        <dbReference type="SAM" id="MobiDB-lite"/>
    </source>
</evidence>
<accession>A0A1A8YL50</accession>